<dbReference type="CDD" id="cd00448">
    <property type="entry name" value="YjgF_YER057c_UK114_family"/>
    <property type="match status" value="1"/>
</dbReference>
<protein>
    <submittedName>
        <fullName evidence="2">RidA family protein</fullName>
    </submittedName>
</protein>
<dbReference type="AlphaFoldDB" id="A0A2A7UQ65"/>
<keyword evidence="3" id="KW-1185">Reference proteome</keyword>
<dbReference type="Pfam" id="PF01042">
    <property type="entry name" value="Ribonuc_L-PSP"/>
    <property type="match status" value="1"/>
</dbReference>
<dbReference type="SUPFAM" id="SSF55298">
    <property type="entry name" value="YjgF-like"/>
    <property type="match status" value="1"/>
</dbReference>
<comment type="caution">
    <text evidence="2">The sequence shown here is derived from an EMBL/GenBank/DDBJ whole genome shotgun (WGS) entry which is preliminary data.</text>
</comment>
<dbReference type="STRING" id="1219032.GCA_001515545_03712"/>
<feature type="region of interest" description="Disordered" evidence="1">
    <location>
        <begin position="8"/>
        <end position="32"/>
    </location>
</feature>
<reference evidence="3" key="1">
    <citation type="submission" date="2017-09" db="EMBL/GenBank/DDBJ databases">
        <title>FDA dAtabase for Regulatory Grade micrObial Sequences (FDA-ARGOS): Supporting development and validation of Infectious Disease Dx tests.</title>
        <authorList>
            <person name="Minogue T."/>
            <person name="Wolcott M."/>
            <person name="Wasieloski L."/>
            <person name="Aguilar W."/>
            <person name="Moore D."/>
            <person name="Tallon L."/>
            <person name="Sadzewicz L."/>
            <person name="Ott S."/>
            <person name="Zhao X."/>
            <person name="Nagaraj S."/>
            <person name="Vavikolanu K."/>
            <person name="Aluvathingal J."/>
            <person name="Nadendla S."/>
            <person name="Sichtig H."/>
        </authorList>
    </citation>
    <scope>NUCLEOTIDE SEQUENCE [LARGE SCALE GENOMIC DNA]</scope>
    <source>
        <strain evidence="3">FDAARGOS_394</strain>
    </source>
</reference>
<evidence type="ECO:0000256" key="1">
    <source>
        <dbReference type="SAM" id="MobiDB-lite"/>
    </source>
</evidence>
<evidence type="ECO:0000313" key="2">
    <source>
        <dbReference type="EMBL" id="PEH87346.1"/>
    </source>
</evidence>
<dbReference type="PANTHER" id="PTHR43857">
    <property type="entry name" value="BLR7761 PROTEIN"/>
    <property type="match status" value="1"/>
</dbReference>
<organism evidence="2 3">
    <name type="scientific">Comamonas terrigena</name>
    <dbReference type="NCBI Taxonomy" id="32013"/>
    <lineage>
        <taxon>Bacteria</taxon>
        <taxon>Pseudomonadati</taxon>
        <taxon>Pseudomonadota</taxon>
        <taxon>Betaproteobacteria</taxon>
        <taxon>Burkholderiales</taxon>
        <taxon>Comamonadaceae</taxon>
        <taxon>Comamonas</taxon>
    </lineage>
</organism>
<dbReference type="InterPro" id="IPR035959">
    <property type="entry name" value="RutC-like_sf"/>
</dbReference>
<dbReference type="RefSeq" id="WP_066541156.1">
    <property type="nucleotide sequence ID" value="NZ_DALZSI010000005.1"/>
</dbReference>
<dbReference type="GeneID" id="80803274"/>
<dbReference type="OrthoDB" id="573013at2"/>
<gene>
    <name evidence="2" type="ORF">CRM82_00795</name>
</gene>
<dbReference type="Proteomes" id="UP000220246">
    <property type="component" value="Unassembled WGS sequence"/>
</dbReference>
<accession>A0A2A7UQ65</accession>
<proteinExistence type="predicted"/>
<name>A0A2A7UQ65_COMTR</name>
<dbReference type="EMBL" id="PDEA01000001">
    <property type="protein sequence ID" value="PEH87346.1"/>
    <property type="molecule type" value="Genomic_DNA"/>
</dbReference>
<sequence>MAQALAAVAPSSSSPTALPASQSGHLQHLQPPGLYDAAPNGYTHVVRVESPLRWVFVSGQGGENMAAELPDDFAAQAHQALANVQTALHAAHADMADVAKLTVLIVDHSLERFHLWQQALRRYWGEAHQPPLPFPACTLIPVPKLALPGMLIEVEATAVRPL</sequence>
<feature type="compositionally biased region" description="Low complexity" evidence="1">
    <location>
        <begin position="8"/>
        <end position="23"/>
    </location>
</feature>
<dbReference type="PANTHER" id="PTHR43857:SF1">
    <property type="entry name" value="YJGH FAMILY PROTEIN"/>
    <property type="match status" value="1"/>
</dbReference>
<dbReference type="InterPro" id="IPR006175">
    <property type="entry name" value="YjgF/YER057c/UK114"/>
</dbReference>
<evidence type="ECO:0000313" key="3">
    <source>
        <dbReference type="Proteomes" id="UP000220246"/>
    </source>
</evidence>
<dbReference type="Gene3D" id="3.30.1330.40">
    <property type="entry name" value="RutC-like"/>
    <property type="match status" value="1"/>
</dbReference>